<protein>
    <submittedName>
        <fullName evidence="3">Uncharacterized protein</fullName>
    </submittedName>
</protein>
<keyword evidence="2" id="KW-0812">Transmembrane</keyword>
<evidence type="ECO:0000256" key="1">
    <source>
        <dbReference type="SAM" id="MobiDB-lite"/>
    </source>
</evidence>
<name>A0AAP2W6G0_9EURY</name>
<sequence>MDRMEEITGYDEVDESTVFDDGYVGFGKSDRPSPGRRRGKKNLSGTKTAYRSKPGRSRVGPFRFDVRGLMRSVNSMLGVAILGVIACAAILFVTFGQGLLPYFYGSLIASIVVIFVMSYMAAALFGR</sequence>
<gene>
    <name evidence="3" type="ORF">CUJ83_04415</name>
</gene>
<dbReference type="RefSeq" id="WP_230741027.1">
    <property type="nucleotide sequence ID" value="NZ_PGCK01000003.1"/>
</dbReference>
<dbReference type="AlphaFoldDB" id="A0AAP2W6G0"/>
<dbReference type="EMBL" id="PGCK01000003">
    <property type="protein sequence ID" value="MCD1294239.1"/>
    <property type="molecule type" value="Genomic_DNA"/>
</dbReference>
<comment type="caution">
    <text evidence="3">The sequence shown here is derived from an EMBL/GenBank/DDBJ whole genome shotgun (WGS) entry which is preliminary data.</text>
</comment>
<organism evidence="3 4">
    <name type="scientific">Methanooceanicella nereidis</name>
    <dbReference type="NCBI Taxonomy" id="2052831"/>
    <lineage>
        <taxon>Archaea</taxon>
        <taxon>Methanobacteriati</taxon>
        <taxon>Methanobacteriota</taxon>
        <taxon>Stenosarchaea group</taxon>
        <taxon>Methanomicrobia</taxon>
        <taxon>Methanocellales</taxon>
        <taxon>Methanocellaceae</taxon>
        <taxon>Methanooceanicella</taxon>
    </lineage>
</organism>
<proteinExistence type="predicted"/>
<keyword evidence="4" id="KW-1185">Reference proteome</keyword>
<keyword evidence="2" id="KW-0472">Membrane</keyword>
<keyword evidence="2" id="KW-1133">Transmembrane helix</keyword>
<evidence type="ECO:0000313" key="4">
    <source>
        <dbReference type="Proteomes" id="UP001320159"/>
    </source>
</evidence>
<reference evidence="3 4" key="1">
    <citation type="submission" date="2017-11" db="EMBL/GenBank/DDBJ databases">
        <title>Isolation and Characterization of Family Methanocellaceae Species from Potential Methane Hydrate Area Offshore Southwestern Taiwan.</title>
        <authorList>
            <person name="Zhang W.-L."/>
            <person name="Chen W.-C."/>
            <person name="Lai M.-C."/>
            <person name="Chen S.-C."/>
        </authorList>
    </citation>
    <scope>NUCLEOTIDE SEQUENCE [LARGE SCALE GENOMIC DNA]</scope>
    <source>
        <strain evidence="3 4">CWC-04</strain>
    </source>
</reference>
<feature type="region of interest" description="Disordered" evidence="1">
    <location>
        <begin position="21"/>
        <end position="57"/>
    </location>
</feature>
<feature type="transmembrane region" description="Helical" evidence="2">
    <location>
        <begin position="77"/>
        <end position="96"/>
    </location>
</feature>
<accession>A0AAP2W6G0</accession>
<dbReference type="Proteomes" id="UP001320159">
    <property type="component" value="Unassembled WGS sequence"/>
</dbReference>
<evidence type="ECO:0000256" key="2">
    <source>
        <dbReference type="SAM" id="Phobius"/>
    </source>
</evidence>
<evidence type="ECO:0000313" key="3">
    <source>
        <dbReference type="EMBL" id="MCD1294239.1"/>
    </source>
</evidence>
<feature type="transmembrane region" description="Helical" evidence="2">
    <location>
        <begin position="102"/>
        <end position="125"/>
    </location>
</feature>